<dbReference type="GO" id="GO:0000793">
    <property type="term" value="C:condensed chromosome"/>
    <property type="evidence" value="ECO:0007669"/>
    <property type="project" value="TreeGrafter"/>
</dbReference>
<dbReference type="EMBL" id="CAJFCJ010000002">
    <property type="protein sequence ID" value="CAD5112336.1"/>
    <property type="molecule type" value="Genomic_DNA"/>
</dbReference>
<dbReference type="GO" id="GO:0005634">
    <property type="term" value="C:nucleus"/>
    <property type="evidence" value="ECO:0007669"/>
    <property type="project" value="UniProtKB-SubCell"/>
</dbReference>
<dbReference type="InterPro" id="IPR029448">
    <property type="entry name" value="FANCD2"/>
</dbReference>
<feature type="compositionally biased region" description="Acidic residues" evidence="6">
    <location>
        <begin position="1223"/>
        <end position="1241"/>
    </location>
</feature>
<dbReference type="InterPro" id="IPR016024">
    <property type="entry name" value="ARM-type_fold"/>
</dbReference>
<gene>
    <name evidence="7" type="ORF">DGYR_LOCUS1502</name>
</gene>
<evidence type="ECO:0000256" key="2">
    <source>
        <dbReference type="ARBA" id="ARBA00022499"/>
    </source>
</evidence>
<evidence type="ECO:0000256" key="6">
    <source>
        <dbReference type="SAM" id="MobiDB-lite"/>
    </source>
</evidence>
<comment type="subcellular location">
    <subcellularLocation>
        <location evidence="1">Nucleus</location>
    </subcellularLocation>
</comment>
<evidence type="ECO:0000256" key="3">
    <source>
        <dbReference type="ARBA" id="ARBA00022843"/>
    </source>
</evidence>
<comment type="caution">
    <text evidence="7">The sequence shown here is derived from an EMBL/GenBank/DDBJ whole genome shotgun (WGS) entry which is preliminary data.</text>
</comment>
<dbReference type="GO" id="GO:1990918">
    <property type="term" value="P:double-strand break repair involved in meiotic recombination"/>
    <property type="evidence" value="ECO:0007669"/>
    <property type="project" value="TreeGrafter"/>
</dbReference>
<comment type="similarity">
    <text evidence="5">Belongs to the Fanconi anemia protein FANCD2 family.</text>
</comment>
<organism evidence="7 8">
    <name type="scientific">Dimorphilus gyrociliatus</name>
    <dbReference type="NCBI Taxonomy" id="2664684"/>
    <lineage>
        <taxon>Eukaryota</taxon>
        <taxon>Metazoa</taxon>
        <taxon>Spiralia</taxon>
        <taxon>Lophotrochozoa</taxon>
        <taxon>Annelida</taxon>
        <taxon>Polychaeta</taxon>
        <taxon>Polychaeta incertae sedis</taxon>
        <taxon>Dinophilidae</taxon>
        <taxon>Dimorphilus</taxon>
    </lineage>
</organism>
<dbReference type="Proteomes" id="UP000549394">
    <property type="component" value="Unassembled WGS sequence"/>
</dbReference>
<dbReference type="PANTHER" id="PTHR32086">
    <property type="entry name" value="FANCONI ANEMIA GROUP D2 PROTEIN"/>
    <property type="match status" value="1"/>
</dbReference>
<dbReference type="GO" id="GO:0007129">
    <property type="term" value="P:homologous chromosome pairing at meiosis"/>
    <property type="evidence" value="ECO:0007669"/>
    <property type="project" value="TreeGrafter"/>
</dbReference>
<feature type="region of interest" description="Disordered" evidence="6">
    <location>
        <begin position="1208"/>
        <end position="1241"/>
    </location>
</feature>
<keyword evidence="3" id="KW-0832">Ubl conjugation</keyword>
<dbReference type="AlphaFoldDB" id="A0A7I8V9J4"/>
<name>A0A7I8V9J4_9ANNE</name>
<evidence type="ECO:0000256" key="4">
    <source>
        <dbReference type="ARBA" id="ARBA00023242"/>
    </source>
</evidence>
<reference evidence="7 8" key="1">
    <citation type="submission" date="2020-08" db="EMBL/GenBank/DDBJ databases">
        <authorList>
            <person name="Hejnol A."/>
        </authorList>
    </citation>
    <scope>NUCLEOTIDE SEQUENCE [LARGE SCALE GENOMIC DNA]</scope>
</reference>
<protein>
    <submittedName>
        <fullName evidence="7">DgyrCDS1567</fullName>
    </submittedName>
</protein>
<dbReference type="PANTHER" id="PTHR32086:SF0">
    <property type="entry name" value="FANCONI ANEMIA GROUP D2 PROTEIN"/>
    <property type="match status" value="1"/>
</dbReference>
<keyword evidence="4" id="KW-0539">Nucleus</keyword>
<keyword evidence="2" id="KW-1017">Isopeptide bond</keyword>
<evidence type="ECO:0000256" key="5">
    <source>
        <dbReference type="ARBA" id="ARBA00093456"/>
    </source>
</evidence>
<evidence type="ECO:0000313" key="8">
    <source>
        <dbReference type="Proteomes" id="UP000549394"/>
    </source>
</evidence>
<dbReference type="GO" id="GO:0031573">
    <property type="term" value="P:mitotic intra-S DNA damage checkpoint signaling"/>
    <property type="evidence" value="ECO:0007669"/>
    <property type="project" value="TreeGrafter"/>
</dbReference>
<dbReference type="SUPFAM" id="SSF48371">
    <property type="entry name" value="ARM repeat"/>
    <property type="match status" value="1"/>
</dbReference>
<accession>A0A7I8V9J4</accession>
<dbReference type="OrthoDB" id="27031at2759"/>
<evidence type="ECO:0000313" key="7">
    <source>
        <dbReference type="EMBL" id="CAD5112336.1"/>
    </source>
</evidence>
<evidence type="ECO:0000256" key="1">
    <source>
        <dbReference type="ARBA" id="ARBA00004123"/>
    </source>
</evidence>
<proteinExistence type="inferred from homology"/>
<dbReference type="GO" id="GO:0070182">
    <property type="term" value="F:DNA polymerase binding"/>
    <property type="evidence" value="ECO:0007669"/>
    <property type="project" value="TreeGrafter"/>
</dbReference>
<sequence>MDSSRKRILIPSSIRAKRRKRSESEEDDSTFTKFLKSCEFFVKSGDEPHQIWIEQELFKKRLRSRFKSEFGTEAVQAFMKGLEEKCRQLVTFRRCLVPSITPSEADTASKGRAQDSLIKLLLGVDTLHIPVMKFLLHKLDDFCANDSIDDGHENVNFSSLILNHMRYLEKIENTDEVLDKLLSIIPKSCLSVKRDIVTSLPEMLGDDLHDKAADKLRVVSEGDLDLISSVLDALSNMNVCENTITEVGDHVLEIIQQLQSDDVAIAVRFLMQNTPSKQLPEVCSSIRRLLNFNQLKSPKNTPRPKSQKIKNRKIDSASLLLNTVKSAVKFERKQAEAWLKAIENANELCPFDMCLLFVLDSSNLSKQAISTFRNKIRNRQINNNVIERTFNGYSKVIQSYFTSILLLADNLFKSNEDVLNSFGCDMLKLAFPHFDYFEKQEIVRNLFSYLESTSPNQVNAGLDILSYFVNNYISDMEPFTIFVQDVFKNQLKILQAMTITQLQKLFYILCLLAFDAEQNASLTEDLKIRIMKLLATDSVKKKSIGIIGAIHVFQYLGRSKTDIIDSESSDYFDSENLEEVERYFNVIKNCLKCCPEAEILLYDELTELINNGGLHKDVELINAFCQELKSPKVATKIIRRLQNVIDIRKVIDSCLSGIKDYSPPLAYANLGEKVTLSLTSTVTKKKATKKKVDKSNDTTTDNESIFSIDKSENFDDDTTSTAITSSTQSKQFREFFREMDLHNLRLIEFGISDDSLKINISSSNVAETNDSLTLNQLGYLLDDFKQKLDIILPSSSSSRHFGFKTSKIGGLKNFLRITDRQLVEFFNQLLPTLLEILERSTGKLQEKIDENDGVLDGPAVNSVEGQQLNLCYEKLINILCSFFSWSGFKLSNNKALLQKAVEMISGRISSNTGNTENAFIYFANLTKFTNRLSIAVTICRILLNLLETCRCDPETEKNRIANLAEEFLKREWWDGKVKDKGAKYHENIDFFVGIYLSNKSPTMDVLSDVLEVGIKELTDDGQISETYQTLNKSTLPIYYKHMMSTLLESMQTIGKARAADDSQTKLEILRLWIKHANFLNVLLGLVKMFDSRQILLTVFKVGTKILDLFKKFAVSTLDCLLKSHKDKCLSFITAFKKCNSLLQHCTTYVKGREDPALANHVPVLKSTMEAVIYSIESMVYRNQCGDAFLIGNMKNRTLQGSEIYDMNTQESESDVLEKSPENNADEMASDIEDDQDMSASL</sequence>
<keyword evidence="8" id="KW-1185">Reference proteome</keyword>
<dbReference type="Pfam" id="PF14631">
    <property type="entry name" value="FancD2"/>
    <property type="match status" value="2"/>
</dbReference>
<dbReference type="GO" id="GO:0036297">
    <property type="term" value="P:interstrand cross-link repair"/>
    <property type="evidence" value="ECO:0007669"/>
    <property type="project" value="TreeGrafter"/>
</dbReference>